<evidence type="ECO:0000256" key="3">
    <source>
        <dbReference type="ARBA" id="ARBA00023163"/>
    </source>
</evidence>
<dbReference type="InterPro" id="IPR014036">
    <property type="entry name" value="DeoR-like_C"/>
</dbReference>
<dbReference type="SUPFAM" id="SSF100950">
    <property type="entry name" value="NagB/RpiA/CoA transferase-like"/>
    <property type="match status" value="1"/>
</dbReference>
<dbReference type="PANTHER" id="PTHR30363:SF44">
    <property type="entry name" value="AGA OPERON TRANSCRIPTIONAL REPRESSOR-RELATED"/>
    <property type="match status" value="1"/>
</dbReference>
<dbReference type="SMART" id="SM01134">
    <property type="entry name" value="DeoRC"/>
    <property type="match status" value="1"/>
</dbReference>
<reference evidence="6" key="1">
    <citation type="journal article" date="2019" name="Int. J. Syst. Evol. Microbiol.">
        <title>The Global Catalogue of Microorganisms (GCM) 10K type strain sequencing project: providing services to taxonomists for standard genome sequencing and annotation.</title>
        <authorList>
            <consortium name="The Broad Institute Genomics Platform"/>
            <consortium name="The Broad Institute Genome Sequencing Center for Infectious Disease"/>
            <person name="Wu L."/>
            <person name="Ma J."/>
        </authorList>
    </citation>
    <scope>NUCLEOTIDE SEQUENCE [LARGE SCALE GENOMIC DNA]</scope>
    <source>
        <strain evidence="6">CCM 8925</strain>
    </source>
</reference>
<dbReference type="Proteomes" id="UP001597104">
    <property type="component" value="Unassembled WGS sequence"/>
</dbReference>
<comment type="caution">
    <text evidence="5">The sequence shown here is derived from an EMBL/GenBank/DDBJ whole genome shotgun (WGS) entry which is preliminary data.</text>
</comment>
<dbReference type="PROSITE" id="PS00894">
    <property type="entry name" value="HTH_DEOR_1"/>
    <property type="match status" value="1"/>
</dbReference>
<sequence>MDINQRRQYIIDKVKAQGTVRISDISQELDITRETIRKDIYTLDKQGIIQAVRGGATASDTVSGTKYGHRTALNIPEKQKIAKNAIRFIRDGDSIFLDYGTTAFEVAEAIKHSQLKNITVITNSTTVLSTLLYEQKIDMIFLGGSVRGDEGSVSGPLTLDNIDNIYADVGFFGSGGVNLTAGITNHYFGEVEVSKRMMAHCRIKIVLADHTKFEKTALYKTADIKDIDVIITDNEINPQTAKNMRLADISFINGESVSEKLTSN</sequence>
<name>A0ABW3EDV5_9LACO</name>
<dbReference type="Gene3D" id="3.40.50.1360">
    <property type="match status" value="1"/>
</dbReference>
<protein>
    <submittedName>
        <fullName evidence="5">DeoR/GlpR family DNA-binding transcription regulator</fullName>
    </submittedName>
</protein>
<keyword evidence="2 5" id="KW-0238">DNA-binding</keyword>
<dbReference type="InterPro" id="IPR001034">
    <property type="entry name" value="DeoR_HTH"/>
</dbReference>
<dbReference type="Pfam" id="PF08220">
    <property type="entry name" value="HTH_DeoR"/>
    <property type="match status" value="1"/>
</dbReference>
<dbReference type="EMBL" id="JBHTIO010000055">
    <property type="protein sequence ID" value="MFD0898504.1"/>
    <property type="molecule type" value="Genomic_DNA"/>
</dbReference>
<dbReference type="InterPro" id="IPR037171">
    <property type="entry name" value="NagB/RpiA_transferase-like"/>
</dbReference>
<dbReference type="InterPro" id="IPR036390">
    <property type="entry name" value="WH_DNA-bd_sf"/>
</dbReference>
<dbReference type="RefSeq" id="WP_137636823.1">
    <property type="nucleotide sequence ID" value="NZ_BJDN01000003.1"/>
</dbReference>
<gene>
    <name evidence="5" type="ORF">ACFQZ7_12345</name>
</gene>
<evidence type="ECO:0000313" key="5">
    <source>
        <dbReference type="EMBL" id="MFD0898504.1"/>
    </source>
</evidence>
<dbReference type="Gene3D" id="1.10.10.10">
    <property type="entry name" value="Winged helix-like DNA-binding domain superfamily/Winged helix DNA-binding domain"/>
    <property type="match status" value="1"/>
</dbReference>
<keyword evidence="3" id="KW-0804">Transcription</keyword>
<evidence type="ECO:0000256" key="1">
    <source>
        <dbReference type="ARBA" id="ARBA00023015"/>
    </source>
</evidence>
<dbReference type="PANTHER" id="PTHR30363">
    <property type="entry name" value="HTH-TYPE TRANSCRIPTIONAL REGULATOR SRLR-RELATED"/>
    <property type="match status" value="1"/>
</dbReference>
<dbReference type="SMART" id="SM00420">
    <property type="entry name" value="HTH_DEOR"/>
    <property type="match status" value="1"/>
</dbReference>
<feature type="domain" description="HTH deoR-type" evidence="4">
    <location>
        <begin position="3"/>
        <end position="58"/>
    </location>
</feature>
<proteinExistence type="predicted"/>
<dbReference type="PROSITE" id="PS51000">
    <property type="entry name" value="HTH_DEOR_2"/>
    <property type="match status" value="1"/>
</dbReference>
<dbReference type="SUPFAM" id="SSF46785">
    <property type="entry name" value="Winged helix' DNA-binding domain"/>
    <property type="match status" value="1"/>
</dbReference>
<dbReference type="InterPro" id="IPR050313">
    <property type="entry name" value="Carb_Metab_HTH_regulators"/>
</dbReference>
<evidence type="ECO:0000259" key="4">
    <source>
        <dbReference type="PROSITE" id="PS51000"/>
    </source>
</evidence>
<accession>A0ABW3EDV5</accession>
<dbReference type="GO" id="GO:0003677">
    <property type="term" value="F:DNA binding"/>
    <property type="evidence" value="ECO:0007669"/>
    <property type="project" value="UniProtKB-KW"/>
</dbReference>
<evidence type="ECO:0000256" key="2">
    <source>
        <dbReference type="ARBA" id="ARBA00023125"/>
    </source>
</evidence>
<organism evidence="5 6">
    <name type="scientific">Loigolactobacillus binensis</name>
    <dbReference type="NCBI Taxonomy" id="2559922"/>
    <lineage>
        <taxon>Bacteria</taxon>
        <taxon>Bacillati</taxon>
        <taxon>Bacillota</taxon>
        <taxon>Bacilli</taxon>
        <taxon>Lactobacillales</taxon>
        <taxon>Lactobacillaceae</taxon>
        <taxon>Loigolactobacillus</taxon>
    </lineage>
</organism>
<dbReference type="InterPro" id="IPR036388">
    <property type="entry name" value="WH-like_DNA-bd_sf"/>
</dbReference>
<dbReference type="InterPro" id="IPR018356">
    <property type="entry name" value="Tscrpt_reg_HTH_DeoR_CS"/>
</dbReference>
<dbReference type="Pfam" id="PF00455">
    <property type="entry name" value="DeoRC"/>
    <property type="match status" value="1"/>
</dbReference>
<keyword evidence="6" id="KW-1185">Reference proteome</keyword>
<keyword evidence="1" id="KW-0805">Transcription regulation</keyword>
<evidence type="ECO:0000313" key="6">
    <source>
        <dbReference type="Proteomes" id="UP001597104"/>
    </source>
</evidence>